<accession>A0ABN2NY62</accession>
<name>A0ABN2NY62_9MICC</name>
<feature type="transmembrane region" description="Helical" evidence="1">
    <location>
        <begin position="96"/>
        <end position="116"/>
    </location>
</feature>
<gene>
    <name evidence="2" type="ORF">GCM10009688_08800</name>
</gene>
<dbReference type="Proteomes" id="UP001500784">
    <property type="component" value="Unassembled WGS sequence"/>
</dbReference>
<comment type="caution">
    <text evidence="2">The sequence shown here is derived from an EMBL/GenBank/DDBJ whole genome shotgun (WGS) entry which is preliminary data.</text>
</comment>
<feature type="transmembrane region" description="Helical" evidence="1">
    <location>
        <begin position="213"/>
        <end position="234"/>
    </location>
</feature>
<evidence type="ECO:0000313" key="2">
    <source>
        <dbReference type="EMBL" id="GAA1907066.1"/>
    </source>
</evidence>
<reference evidence="2 3" key="1">
    <citation type="journal article" date="2019" name="Int. J. Syst. Evol. Microbiol.">
        <title>The Global Catalogue of Microorganisms (GCM) 10K type strain sequencing project: providing services to taxonomists for standard genome sequencing and annotation.</title>
        <authorList>
            <consortium name="The Broad Institute Genomics Platform"/>
            <consortium name="The Broad Institute Genome Sequencing Center for Infectious Disease"/>
            <person name="Wu L."/>
            <person name="Ma J."/>
        </authorList>
    </citation>
    <scope>NUCLEOTIDE SEQUENCE [LARGE SCALE GENOMIC DNA]</scope>
    <source>
        <strain evidence="2 3">JCM 13316</strain>
    </source>
</reference>
<evidence type="ECO:0000313" key="3">
    <source>
        <dbReference type="Proteomes" id="UP001500784"/>
    </source>
</evidence>
<feature type="transmembrane region" description="Helical" evidence="1">
    <location>
        <begin position="41"/>
        <end position="63"/>
    </location>
</feature>
<feature type="transmembrane region" description="Helical" evidence="1">
    <location>
        <begin position="267"/>
        <end position="285"/>
    </location>
</feature>
<feature type="transmembrane region" description="Helical" evidence="1">
    <location>
        <begin position="137"/>
        <end position="160"/>
    </location>
</feature>
<organism evidence="2 3">
    <name type="scientific">Arthrobacter gandavensis</name>
    <dbReference type="NCBI Taxonomy" id="169960"/>
    <lineage>
        <taxon>Bacteria</taxon>
        <taxon>Bacillati</taxon>
        <taxon>Actinomycetota</taxon>
        <taxon>Actinomycetes</taxon>
        <taxon>Micrococcales</taxon>
        <taxon>Micrococcaceae</taxon>
        <taxon>Arthrobacter</taxon>
    </lineage>
</organism>
<keyword evidence="3" id="KW-1185">Reference proteome</keyword>
<keyword evidence="1" id="KW-0812">Transmembrane</keyword>
<keyword evidence="1" id="KW-0472">Membrane</keyword>
<dbReference type="EMBL" id="BAAALV010000002">
    <property type="protein sequence ID" value="GAA1907066.1"/>
    <property type="molecule type" value="Genomic_DNA"/>
</dbReference>
<protein>
    <submittedName>
        <fullName evidence="2">ABC transporter permease subunit</fullName>
    </submittedName>
</protein>
<sequence>MSTTTAPAPSRRTARTDGSGVNFARVMRSEWIKVTTLPSTVILLSVTLVVMVGLAALVAWSWAMTAEMLADDPSMGPAMGVGNGMDLQAMVYDTPASGVLFGQLLIAALAVVLVASEYSTGMIRSTMVAVPTRTPAMLGKAIIIGVVAFVIGVVGAFASYLISQPLLAPENLEFGLDAPWVLPSIINTGTLLAAIAVMGVATGSLLRSTAGGVVTIIGVLFVLPVIVQLISGLADWIPDAARFLPSNAGTQLVATNIADGALNQLEGGLVLGGWAVLLLIVALIVNKRRDV</sequence>
<dbReference type="RefSeq" id="WP_152225227.1">
    <property type="nucleotide sequence ID" value="NZ_BAAALV010000002.1"/>
</dbReference>
<evidence type="ECO:0000256" key="1">
    <source>
        <dbReference type="SAM" id="Phobius"/>
    </source>
</evidence>
<proteinExistence type="predicted"/>
<keyword evidence="1" id="KW-1133">Transmembrane helix</keyword>
<feature type="transmembrane region" description="Helical" evidence="1">
    <location>
        <begin position="180"/>
        <end position="201"/>
    </location>
</feature>